<evidence type="ECO:0000256" key="1">
    <source>
        <dbReference type="SAM" id="MobiDB-lite"/>
    </source>
</evidence>
<feature type="region of interest" description="Disordered" evidence="1">
    <location>
        <begin position="406"/>
        <end position="576"/>
    </location>
</feature>
<dbReference type="AlphaFoldDB" id="D2PYN1"/>
<feature type="compositionally biased region" description="Gly residues" evidence="1">
    <location>
        <begin position="406"/>
        <end position="418"/>
    </location>
</feature>
<dbReference type="RefSeq" id="WP_012918433.1">
    <property type="nucleotide sequence ID" value="NC_013729.1"/>
</dbReference>
<evidence type="ECO:0008006" key="4">
    <source>
        <dbReference type="Google" id="ProtNLM"/>
    </source>
</evidence>
<organism evidence="2 3">
    <name type="scientific">Kribbella flavida (strain DSM 17836 / JCM 10339 / NBRC 14399)</name>
    <dbReference type="NCBI Taxonomy" id="479435"/>
    <lineage>
        <taxon>Bacteria</taxon>
        <taxon>Bacillati</taxon>
        <taxon>Actinomycetota</taxon>
        <taxon>Actinomycetes</taxon>
        <taxon>Propionibacteriales</taxon>
        <taxon>Kribbellaceae</taxon>
        <taxon>Kribbella</taxon>
    </lineage>
</organism>
<accession>D2PYN1</accession>
<reference evidence="2 3" key="2">
    <citation type="journal article" date="2010" name="Stand. Genomic Sci.">
        <title>Complete genome sequence of Kribbella flavida type strain (IFO 14399).</title>
        <authorList>
            <person name="Pukall R."/>
            <person name="Lapidus A."/>
            <person name="Glavina Del Rio T."/>
            <person name="Copeland A."/>
            <person name="Tice H."/>
            <person name="Cheng J.-F."/>
            <person name="Lucas S."/>
            <person name="Chen F."/>
            <person name="Nolan M."/>
            <person name="LaButti K."/>
            <person name="Pati A."/>
            <person name="Ivanova N."/>
            <person name="Mavrommatis K."/>
            <person name="Mikhailova N."/>
            <person name="Pitluck S."/>
            <person name="Bruce D."/>
            <person name="Goodwin L."/>
            <person name="Land M."/>
            <person name="Hauser L."/>
            <person name="Chang Y.-J."/>
            <person name="Jeffries C.D."/>
            <person name="Chen A."/>
            <person name="Palaniappan K."/>
            <person name="Chain P."/>
            <person name="Rohde M."/>
            <person name="Goeker M."/>
            <person name="Bristow J."/>
            <person name="Eisen J.A."/>
            <person name="Markowitz V."/>
            <person name="Hugenholtz P."/>
            <person name="Kyrpides N.C."/>
            <person name="Klenk H.-P."/>
            <person name="Brettin T."/>
        </authorList>
    </citation>
    <scope>NUCLEOTIDE SEQUENCE [LARGE SCALE GENOMIC DNA]</scope>
    <source>
        <strain evidence="3">DSM 17836 / JCM 10339 / NBRC 14399</strain>
    </source>
</reference>
<proteinExistence type="predicted"/>
<dbReference type="HOGENOM" id="CLU_473103_0_0_11"/>
<feature type="compositionally biased region" description="Gly residues" evidence="1">
    <location>
        <begin position="287"/>
        <end position="312"/>
    </location>
</feature>
<dbReference type="STRING" id="479435.Kfla_0758"/>
<dbReference type="eggNOG" id="ENOG5034CAB">
    <property type="taxonomic scope" value="Bacteria"/>
</dbReference>
<dbReference type="KEGG" id="kfl:Kfla_0758"/>
<evidence type="ECO:0000313" key="2">
    <source>
        <dbReference type="EMBL" id="ADB29877.1"/>
    </source>
</evidence>
<feature type="compositionally biased region" description="Pro residues" evidence="1">
    <location>
        <begin position="317"/>
        <end position="332"/>
    </location>
</feature>
<feature type="compositionally biased region" description="Low complexity" evidence="1">
    <location>
        <begin position="446"/>
        <end position="489"/>
    </location>
</feature>
<dbReference type="Proteomes" id="UP000007967">
    <property type="component" value="Chromosome"/>
</dbReference>
<dbReference type="OrthoDB" id="3638037at2"/>
<protein>
    <recommendedName>
        <fullName evidence="4">PPE family domain-containing protein</fullName>
    </recommendedName>
</protein>
<evidence type="ECO:0000313" key="3">
    <source>
        <dbReference type="Proteomes" id="UP000007967"/>
    </source>
</evidence>
<feature type="region of interest" description="Disordered" evidence="1">
    <location>
        <begin position="215"/>
        <end position="364"/>
    </location>
</feature>
<sequence>MAPRQYPYDAAATAAVLIVDLQTAMNDIDATAQAERALESPLRTSAEMWQKSRDAIDGVIASFPTVAGNVLSIWRSRVESETFRTATAATTQSLVDSHSSIGGEANARNSGSGIPQTLVLLADLLRDVAGRSTAVKTALDAAVEQFNQHWDSMPTMMTAKAASEQADARRADEVKFVNQWRETVVGVGKNLNIVATTYQVSGPQLVAAAQGLKWAGPAGESSPSTSMPRSTGGPAMSSSGPTDLAGGPAGGPSAVDGGGPAEAAGGPTEAAGGPTGGAGDPAAAEGGPAGGAGGPGSAGGAPTGPGGTGLAGTGTLPKPPTSLPPGSLPPGSLPGSLPGGFPPGGLPVGGIPLPPVGTGTGSSAAKGIGAGDQLKVPGATGLSGGGLAGRGLSGGGLGGGGLSGGGLSGGGLSGGGLKGSDLTGGRPGGDPSVGDRPIPRASEPLTAPQQQATGRAPAAPTGIGTGAPAAPVTAGGAPPMMPPGAAAAAPGGGRGGKAATGAVRPLARGRNRQAGETPGIPAGLRGRSSEQAFTAPTRRRPERDPQAETLQLLDEELWQVEEPEAAAPKRARRLVT</sequence>
<feature type="compositionally biased region" description="Acidic residues" evidence="1">
    <location>
        <begin position="553"/>
        <end position="564"/>
    </location>
</feature>
<feature type="compositionally biased region" description="Low complexity" evidence="1">
    <location>
        <begin position="261"/>
        <end position="272"/>
    </location>
</feature>
<name>D2PYN1_KRIFD</name>
<dbReference type="EMBL" id="CP001736">
    <property type="protein sequence ID" value="ADB29877.1"/>
    <property type="molecule type" value="Genomic_DNA"/>
</dbReference>
<reference evidence="3" key="1">
    <citation type="submission" date="2009-09" db="EMBL/GenBank/DDBJ databases">
        <title>The complete genome of Kribbella flavida DSM 17836.</title>
        <authorList>
            <consortium name="US DOE Joint Genome Institute (JGI-PGF)"/>
            <person name="Lucas S."/>
            <person name="Copeland A."/>
            <person name="Lapidus A."/>
            <person name="Glavina del Rio T."/>
            <person name="Dalin E."/>
            <person name="Tice H."/>
            <person name="Bruce D."/>
            <person name="Goodwin L."/>
            <person name="Pitluck S."/>
            <person name="Kyrpides N."/>
            <person name="Mavromatis K."/>
            <person name="Ivanova N."/>
            <person name="Saunders E."/>
            <person name="Brettin T."/>
            <person name="Detter J.C."/>
            <person name="Han C."/>
            <person name="Larimer F."/>
            <person name="Land M."/>
            <person name="Hauser L."/>
            <person name="Markowitz V."/>
            <person name="Cheng J.-F."/>
            <person name="Hugenholtz P."/>
            <person name="Woyke T."/>
            <person name="Wu D."/>
            <person name="Pukall R."/>
            <person name="Klenk H.-P."/>
            <person name="Eisen J.A."/>
        </authorList>
    </citation>
    <scope>NUCLEOTIDE SEQUENCE [LARGE SCALE GENOMIC DNA]</scope>
    <source>
        <strain evidence="3">DSM 17836 / JCM 10339 / NBRC 14399</strain>
    </source>
</reference>
<gene>
    <name evidence="2" type="ordered locus">Kfla_0758</name>
</gene>
<keyword evidence="3" id="KW-1185">Reference proteome</keyword>